<sequence>MTNRTGYGQFCPVAKASEILTTRWTPLILRELISGSSGFNEIHRGVPLMSRALLASRLRELVAHGIVVRDGSGAYRLTEAGAALGPIIIGMGLWGQRWVESAADGPDWDAGVLMWDMRRRIDTGVLPPGRTVVQFDYSDAPSELRRWWLLIEDDDVDLCQSDPGFEVDLYIATSVRVMGPVWIGQRPLAPAIEREEIRACGRYDLARSLGRWLKLSVIAEQAERAGRPRAG</sequence>
<gene>
    <name evidence="5" type="primary">yvaP [H]</name>
    <name evidence="5" type="ordered locus">TVNIR_2860</name>
</gene>
<proteinExistence type="predicted"/>
<dbReference type="EMBL" id="CP003989">
    <property type="protein sequence ID" value="AGA34498.1"/>
    <property type="molecule type" value="Genomic_DNA"/>
</dbReference>
<dbReference type="OrthoDB" id="9807069at2"/>
<dbReference type="Proteomes" id="UP000010809">
    <property type="component" value="Chromosome"/>
</dbReference>
<evidence type="ECO:0000256" key="1">
    <source>
        <dbReference type="ARBA" id="ARBA00023015"/>
    </source>
</evidence>
<dbReference type="InterPro" id="IPR036390">
    <property type="entry name" value="WH_DNA-bd_sf"/>
</dbReference>
<dbReference type="GO" id="GO:0003677">
    <property type="term" value="F:DNA binding"/>
    <property type="evidence" value="ECO:0007669"/>
    <property type="project" value="UniProtKB-KW"/>
</dbReference>
<dbReference type="eggNOG" id="COG1733">
    <property type="taxonomic scope" value="Bacteria"/>
</dbReference>
<feature type="domain" description="HTH hxlR-type" evidence="4">
    <location>
        <begin position="11"/>
        <end position="103"/>
    </location>
</feature>
<evidence type="ECO:0000259" key="4">
    <source>
        <dbReference type="PROSITE" id="PS51118"/>
    </source>
</evidence>
<dbReference type="PANTHER" id="PTHR33204">
    <property type="entry name" value="TRANSCRIPTIONAL REGULATOR, MARR FAMILY"/>
    <property type="match status" value="1"/>
</dbReference>
<organism evidence="5 6">
    <name type="scientific">Thioalkalivibrio nitratireducens (strain DSM 14787 / UNIQEM 213 / ALEN2)</name>
    <dbReference type="NCBI Taxonomy" id="1255043"/>
    <lineage>
        <taxon>Bacteria</taxon>
        <taxon>Pseudomonadati</taxon>
        <taxon>Pseudomonadota</taxon>
        <taxon>Gammaproteobacteria</taxon>
        <taxon>Chromatiales</taxon>
        <taxon>Ectothiorhodospiraceae</taxon>
        <taxon>Thioalkalivibrio</taxon>
    </lineage>
</organism>
<evidence type="ECO:0000256" key="3">
    <source>
        <dbReference type="ARBA" id="ARBA00023163"/>
    </source>
</evidence>
<reference evidence="5" key="1">
    <citation type="submission" date="2015-12" db="EMBL/GenBank/DDBJ databases">
        <authorList>
            <person name="Tikhonova T.V."/>
            <person name="Pavlov A.R."/>
            <person name="Beletsky A.V."/>
            <person name="Mardanov A.V."/>
            <person name="Sorokin D.Y."/>
            <person name="Ravin N.V."/>
            <person name="Popov V.O."/>
        </authorList>
    </citation>
    <scope>NUCLEOTIDE SEQUENCE</scope>
    <source>
        <strain evidence="5">DSM 14787</strain>
    </source>
</reference>
<dbReference type="Gene3D" id="1.10.10.10">
    <property type="entry name" value="Winged helix-like DNA-binding domain superfamily/Winged helix DNA-binding domain"/>
    <property type="match status" value="1"/>
</dbReference>
<dbReference type="PROSITE" id="PS51118">
    <property type="entry name" value="HTH_HXLR"/>
    <property type="match status" value="1"/>
</dbReference>
<accession>L0DZM3</accession>
<keyword evidence="3" id="KW-0804">Transcription</keyword>
<dbReference type="PATRIC" id="fig|1255043.3.peg.2885"/>
<dbReference type="Pfam" id="PF01638">
    <property type="entry name" value="HxlR"/>
    <property type="match status" value="1"/>
</dbReference>
<dbReference type="PANTHER" id="PTHR33204:SF18">
    <property type="entry name" value="TRANSCRIPTIONAL REGULATORY PROTEIN"/>
    <property type="match status" value="1"/>
</dbReference>
<evidence type="ECO:0000313" key="6">
    <source>
        <dbReference type="Proteomes" id="UP000010809"/>
    </source>
</evidence>
<dbReference type="SUPFAM" id="SSF46785">
    <property type="entry name" value="Winged helix' DNA-binding domain"/>
    <property type="match status" value="1"/>
</dbReference>
<dbReference type="KEGG" id="tni:TVNIR_2860"/>
<name>L0DZM3_THIND</name>
<evidence type="ECO:0000256" key="2">
    <source>
        <dbReference type="ARBA" id="ARBA00023125"/>
    </source>
</evidence>
<keyword evidence="1" id="KW-0805">Transcription regulation</keyword>
<dbReference type="InterPro" id="IPR002577">
    <property type="entry name" value="HTH_HxlR"/>
</dbReference>
<dbReference type="InterPro" id="IPR036388">
    <property type="entry name" value="WH-like_DNA-bd_sf"/>
</dbReference>
<dbReference type="RefSeq" id="WP_015259609.1">
    <property type="nucleotide sequence ID" value="NC_019902.2"/>
</dbReference>
<dbReference type="AlphaFoldDB" id="L0DZM3"/>
<protein>
    <submittedName>
        <fullName evidence="5">Transcriptional regulator, HxlR family</fullName>
    </submittedName>
</protein>
<keyword evidence="6" id="KW-1185">Reference proteome</keyword>
<dbReference type="HOGENOM" id="CLU_076095_1_0_6"/>
<evidence type="ECO:0000313" key="5">
    <source>
        <dbReference type="EMBL" id="AGA34498.1"/>
    </source>
</evidence>
<dbReference type="InterPro" id="IPR036527">
    <property type="entry name" value="SCP2_sterol-bd_dom_sf"/>
</dbReference>
<dbReference type="SUPFAM" id="SSF55718">
    <property type="entry name" value="SCP-like"/>
    <property type="match status" value="1"/>
</dbReference>
<keyword evidence="2" id="KW-0238">DNA-binding</keyword>
<dbReference type="STRING" id="1255043.TVNIR_2860"/>